<dbReference type="Proteomes" id="UP000826656">
    <property type="component" value="Unassembled WGS sequence"/>
</dbReference>
<comment type="caution">
    <text evidence="1">The sequence shown here is derived from an EMBL/GenBank/DDBJ whole genome shotgun (WGS) entry which is preliminary data.</text>
</comment>
<name>A0ABQ7WF63_SOLTU</name>
<dbReference type="EMBL" id="JAIVGD010000002">
    <property type="protein sequence ID" value="KAH0778891.1"/>
    <property type="molecule type" value="Genomic_DNA"/>
</dbReference>
<gene>
    <name evidence="1" type="ORF">KY290_005318</name>
</gene>
<sequence>MSFLITLGLVETLFDLVVDKVKRELVGATTIKRERVDDDLVVINEDMDDAVVRAGVNIGVGVGVDVCGSICVGVGVIGQSVGDTSCSRCSSFQCEKCKKHDEDSINLMHERNLRFHENYDFTNRIMDLNFYTNFKKRYDSISEESTTTGGRSLKQLLNEFVWDSDIDYVRGIRPYSGGMDWIGEKRHLAAMNMNNTHFVTLEKKLDCCSQ</sequence>
<proteinExistence type="predicted"/>
<reference evidence="1 2" key="1">
    <citation type="journal article" date="2021" name="bioRxiv">
        <title>Chromosome-scale and haplotype-resolved genome assembly of a tetraploid potato cultivar.</title>
        <authorList>
            <person name="Sun H."/>
            <person name="Jiao W.-B."/>
            <person name="Krause K."/>
            <person name="Campoy J.A."/>
            <person name="Goel M."/>
            <person name="Folz-Donahue K."/>
            <person name="Kukat C."/>
            <person name="Huettel B."/>
            <person name="Schneeberger K."/>
        </authorList>
    </citation>
    <scope>NUCLEOTIDE SEQUENCE [LARGE SCALE GENOMIC DNA]</scope>
    <source>
        <strain evidence="1">SolTubOtavaFocal</strain>
        <tissue evidence="1">Leaves</tissue>
    </source>
</reference>
<protein>
    <submittedName>
        <fullName evidence="1">Uncharacterized protein</fullName>
    </submittedName>
</protein>
<evidence type="ECO:0000313" key="2">
    <source>
        <dbReference type="Proteomes" id="UP000826656"/>
    </source>
</evidence>
<keyword evidence="2" id="KW-1185">Reference proteome</keyword>
<accession>A0ABQ7WF63</accession>
<evidence type="ECO:0000313" key="1">
    <source>
        <dbReference type="EMBL" id="KAH0778891.1"/>
    </source>
</evidence>
<organism evidence="1 2">
    <name type="scientific">Solanum tuberosum</name>
    <name type="common">Potato</name>
    <dbReference type="NCBI Taxonomy" id="4113"/>
    <lineage>
        <taxon>Eukaryota</taxon>
        <taxon>Viridiplantae</taxon>
        <taxon>Streptophyta</taxon>
        <taxon>Embryophyta</taxon>
        <taxon>Tracheophyta</taxon>
        <taxon>Spermatophyta</taxon>
        <taxon>Magnoliopsida</taxon>
        <taxon>eudicotyledons</taxon>
        <taxon>Gunneridae</taxon>
        <taxon>Pentapetalae</taxon>
        <taxon>asterids</taxon>
        <taxon>lamiids</taxon>
        <taxon>Solanales</taxon>
        <taxon>Solanaceae</taxon>
        <taxon>Solanoideae</taxon>
        <taxon>Solaneae</taxon>
        <taxon>Solanum</taxon>
    </lineage>
</organism>